<organism evidence="1">
    <name type="scientific">Spironucleus salmonicida</name>
    <dbReference type="NCBI Taxonomy" id="348837"/>
    <lineage>
        <taxon>Eukaryota</taxon>
        <taxon>Metamonada</taxon>
        <taxon>Diplomonadida</taxon>
        <taxon>Hexamitidae</taxon>
        <taxon>Hexamitinae</taxon>
        <taxon>Spironucleus</taxon>
    </lineage>
</organism>
<gene>
    <name evidence="1" type="ORF">SS50377_16959</name>
    <name evidence="2" type="ORF">SS50377_27416</name>
</gene>
<dbReference type="Proteomes" id="UP000018208">
    <property type="component" value="Unassembled WGS sequence"/>
</dbReference>
<evidence type="ECO:0000313" key="3">
    <source>
        <dbReference type="Proteomes" id="UP000018208"/>
    </source>
</evidence>
<dbReference type="EMBL" id="AUWU02000007">
    <property type="protein sequence ID" value="KAH0571116.1"/>
    <property type="molecule type" value="Genomic_DNA"/>
</dbReference>
<keyword evidence="3" id="KW-1185">Reference proteome</keyword>
<reference evidence="2" key="2">
    <citation type="submission" date="2020-12" db="EMBL/GenBank/DDBJ databases">
        <title>New Spironucleus salmonicida genome in near-complete chromosomes.</title>
        <authorList>
            <person name="Xu F."/>
            <person name="Kurt Z."/>
            <person name="Jimenez-Gonzalez A."/>
            <person name="Astvaldsson A."/>
            <person name="Andersson J.O."/>
            <person name="Svard S.G."/>
        </authorList>
    </citation>
    <scope>NUCLEOTIDE SEQUENCE</scope>
    <source>
        <strain evidence="2">ATCC 50377</strain>
    </source>
</reference>
<dbReference type="EMBL" id="KI546139">
    <property type="protein sequence ID" value="EST43293.1"/>
    <property type="molecule type" value="Genomic_DNA"/>
</dbReference>
<proteinExistence type="predicted"/>
<evidence type="ECO:0000313" key="2">
    <source>
        <dbReference type="EMBL" id="KAH0571116.1"/>
    </source>
</evidence>
<sequence length="754" mass="87403">MAYPPQSLVQASYHFFKAQNFKSALKIATALLTLYRPTPPSLLLAAASASKLNRLDIVRTVYRIAKKDVNYTCSIIFQKQFLQILLTAEFNHRSQNYVQIAQQLQMLEKNNINPAVTTALSVNFIQTFQFKKLEPLQLSPEIQTIVNIIQQQPIIEHSPDVYKLEQTFSKKIDKNIVLNEKTHFSRLGIQNSELSISQEIQILNKAHWLVASQFLFDKTGEKLANSSNCTHIFREMSNFSFQKYPILGMENEIVIKFVTDWAKIQYSVRSICSVLGPVFHNLSLVLHADKKLAKSLAIASLVCFSSKQGIYTFSDLNDLPDEQIPNFDLFSPSETNLEAILNYSQYTNSQYAFQLVYNVFLAVKQQKISKKLKEHISIYAFQLAFSMQFDTSFKLSLLTLANPLKYAKSDFDGFEKLSTKQIHNFFLLFDIKNQYIISRFTTQLQRKTDDLSRILIANLLLTKISLNNLHWKFFELNRENLLKIADLKRSKVLFSKYSEKVRSDVEKLVLELVGGSGIRESRQLVMVVVAFLSVFEFDEFRAQKIQQCVLSSFDFLRNCSNEVEMLSIQLIFTCLGSKINSQDFGYFCDNKNEIFNLAKVKYYIQNNQIENAVQILKGKQNLNFGIYQYYIKQMIKDIKNYLHERIQLYKKNQENLKINNDITSMLASLKQLSEVSFKSTKNEPWLIYANAVLKSVKFDAEFSNIQASKNLDQFDWNQELFEQFCYKNCGVDMEWKTEIEQIIEECEGQLGLQE</sequence>
<dbReference type="AlphaFoldDB" id="V6LG76"/>
<protein>
    <submittedName>
        <fullName evidence="1">Uncharacterized protein</fullName>
    </submittedName>
</protein>
<dbReference type="VEuPathDB" id="GiardiaDB:SS50377_27416"/>
<accession>V6LG76</accession>
<name>V6LG76_9EUKA</name>
<evidence type="ECO:0000313" key="1">
    <source>
        <dbReference type="EMBL" id="EST43293.1"/>
    </source>
</evidence>
<reference evidence="1 2" key="1">
    <citation type="journal article" date="2014" name="PLoS Genet.">
        <title>The Genome of Spironucleus salmonicida Highlights a Fish Pathogen Adapted to Fluctuating Environments.</title>
        <authorList>
            <person name="Xu F."/>
            <person name="Jerlstrom-Hultqvist J."/>
            <person name="Einarsson E."/>
            <person name="Astvaldsson A."/>
            <person name="Svard S.G."/>
            <person name="Andersson J.O."/>
        </authorList>
    </citation>
    <scope>NUCLEOTIDE SEQUENCE</scope>
    <source>
        <strain evidence="2">ATCC 50377</strain>
    </source>
</reference>